<name>A0A132BA08_MOLSC</name>
<keyword evidence="2" id="KW-1185">Reference proteome</keyword>
<protein>
    <submittedName>
        <fullName evidence="1">Uncharacterized protein</fullName>
    </submittedName>
</protein>
<accession>A0A132BA08</accession>
<reference evidence="1 2" key="1">
    <citation type="submission" date="2015-10" db="EMBL/GenBank/DDBJ databases">
        <title>Full genome of DAOMC 229536 Phialocephala scopiformis, a fungal endophyte of spruce producing the potent anti-insectan compound rugulosin.</title>
        <authorList>
            <consortium name="DOE Joint Genome Institute"/>
            <person name="Walker A.K."/>
            <person name="Frasz S.L."/>
            <person name="Seifert K.A."/>
            <person name="Miller J.D."/>
            <person name="Mondo S.J."/>
            <person name="Labutti K."/>
            <person name="Lipzen A."/>
            <person name="Dockter R."/>
            <person name="Kennedy M."/>
            <person name="Grigoriev I.V."/>
            <person name="Spatafora J.W."/>
        </authorList>
    </citation>
    <scope>NUCLEOTIDE SEQUENCE [LARGE SCALE GENOMIC DNA]</scope>
    <source>
        <strain evidence="1 2">CBS 120377</strain>
    </source>
</reference>
<dbReference type="Proteomes" id="UP000070700">
    <property type="component" value="Unassembled WGS sequence"/>
</dbReference>
<dbReference type="InParanoid" id="A0A132BA08"/>
<evidence type="ECO:0000313" key="2">
    <source>
        <dbReference type="Proteomes" id="UP000070700"/>
    </source>
</evidence>
<organism evidence="1 2">
    <name type="scientific">Mollisia scopiformis</name>
    <name type="common">Conifer needle endophyte fungus</name>
    <name type="synonym">Phialocephala scopiformis</name>
    <dbReference type="NCBI Taxonomy" id="149040"/>
    <lineage>
        <taxon>Eukaryota</taxon>
        <taxon>Fungi</taxon>
        <taxon>Dikarya</taxon>
        <taxon>Ascomycota</taxon>
        <taxon>Pezizomycotina</taxon>
        <taxon>Leotiomycetes</taxon>
        <taxon>Helotiales</taxon>
        <taxon>Mollisiaceae</taxon>
        <taxon>Mollisia</taxon>
    </lineage>
</organism>
<evidence type="ECO:0000313" key="1">
    <source>
        <dbReference type="EMBL" id="KUJ08704.1"/>
    </source>
</evidence>
<proteinExistence type="predicted"/>
<dbReference type="AlphaFoldDB" id="A0A132BA08"/>
<dbReference type="EMBL" id="KQ947434">
    <property type="protein sequence ID" value="KUJ08704.1"/>
    <property type="molecule type" value="Genomic_DNA"/>
</dbReference>
<dbReference type="GeneID" id="28816459"/>
<dbReference type="KEGG" id="psco:LY89DRAFT_324853"/>
<sequence length="358" mass="41429">MTLHICVRILPRASCARQSSFHVQQCRSICLMTETFGKKSPASSSLIHKLVPFEKYTAPDKCIIDLHYAPPKKGNSRQPQRMSLKSAMDFNINPGWLLVLKQSTEFNERPQYKMEPVTTIELQTTALENAGKGSQGSRIFRLGAKTSQDAFRKLMDLMWHYLCRRQLVEVQVQYHRNEYERNKKQDLDPFEKMFDENLHWRADIILKAMPPGCGMVVDPQTDNETVVAWIMGPPYVDKQGRVYPPNNKTKVLYERRDKAIERKLILEKKSSNRLEKLHVAGSEEGTPALEVGIMGGKADENAVNWQSLKIETALSRRQLETALEKRRTYRKQIEGQLLRRAELREMRKLQRQTEQSGQ</sequence>
<gene>
    <name evidence="1" type="ORF">LY89DRAFT_324853</name>
</gene>
<dbReference type="OrthoDB" id="3525976at2759"/>
<dbReference type="RefSeq" id="XP_018063059.1">
    <property type="nucleotide sequence ID" value="XM_018206733.1"/>
</dbReference>